<dbReference type="EMBL" id="JANBTX010000114">
    <property type="protein sequence ID" value="KAJ2686300.1"/>
    <property type="molecule type" value="Genomic_DNA"/>
</dbReference>
<dbReference type="GO" id="GO:0005975">
    <property type="term" value="P:carbohydrate metabolic process"/>
    <property type="evidence" value="ECO:0007669"/>
    <property type="project" value="InterPro"/>
</dbReference>
<feature type="chain" id="PRO_5040845628" description="Chitosanase" evidence="2">
    <location>
        <begin position="24"/>
        <end position="322"/>
    </location>
</feature>
<dbReference type="GO" id="GO:0005576">
    <property type="term" value="C:extracellular region"/>
    <property type="evidence" value="ECO:0007669"/>
    <property type="project" value="InterPro"/>
</dbReference>
<dbReference type="InterPro" id="IPR023346">
    <property type="entry name" value="Lysozyme-like_dom_sf"/>
</dbReference>
<keyword evidence="1" id="KW-0472">Membrane</keyword>
<evidence type="ECO:0000256" key="1">
    <source>
        <dbReference type="SAM" id="Phobius"/>
    </source>
</evidence>
<name>A0A9W8GHT6_9FUNG</name>
<protein>
    <recommendedName>
        <fullName evidence="5">Chitosanase</fullName>
    </recommendedName>
</protein>
<gene>
    <name evidence="3" type="ORF">IWW39_003728</name>
</gene>
<evidence type="ECO:0008006" key="5">
    <source>
        <dbReference type="Google" id="ProtNLM"/>
    </source>
</evidence>
<dbReference type="InterPro" id="IPR000400">
    <property type="entry name" value="Glyco_hydro_46"/>
</dbReference>
<keyword evidence="4" id="KW-1185">Reference proteome</keyword>
<reference evidence="3" key="1">
    <citation type="submission" date="2022-07" db="EMBL/GenBank/DDBJ databases">
        <title>Phylogenomic reconstructions and comparative analyses of Kickxellomycotina fungi.</title>
        <authorList>
            <person name="Reynolds N.K."/>
            <person name="Stajich J.E."/>
            <person name="Barry K."/>
            <person name="Grigoriev I.V."/>
            <person name="Crous P."/>
            <person name="Smith M.E."/>
        </authorList>
    </citation>
    <scope>NUCLEOTIDE SEQUENCE</scope>
    <source>
        <strain evidence="3">CBS 109367</strain>
    </source>
</reference>
<proteinExistence type="predicted"/>
<comment type="caution">
    <text evidence="3">The sequence shown here is derived from an EMBL/GenBank/DDBJ whole genome shotgun (WGS) entry which is preliminary data.</text>
</comment>
<dbReference type="InterPro" id="IPR023099">
    <property type="entry name" value="Glyco_hydro_46_N"/>
</dbReference>
<dbReference type="Gene3D" id="1.20.141.10">
    <property type="entry name" value="Chitosanase, subunit A, domain 1"/>
    <property type="match status" value="1"/>
</dbReference>
<evidence type="ECO:0000313" key="3">
    <source>
        <dbReference type="EMBL" id="KAJ2686300.1"/>
    </source>
</evidence>
<dbReference type="Proteomes" id="UP001151516">
    <property type="component" value="Unassembled WGS sequence"/>
</dbReference>
<keyword evidence="2" id="KW-0732">Signal</keyword>
<keyword evidence="1" id="KW-1133">Transmembrane helix</keyword>
<dbReference type="OrthoDB" id="76114at2759"/>
<feature type="transmembrane region" description="Helical" evidence="1">
    <location>
        <begin position="291"/>
        <end position="312"/>
    </location>
</feature>
<dbReference type="SUPFAM" id="SSF53955">
    <property type="entry name" value="Lysozyme-like"/>
    <property type="match status" value="1"/>
</dbReference>
<evidence type="ECO:0000313" key="4">
    <source>
        <dbReference type="Proteomes" id="UP001151516"/>
    </source>
</evidence>
<dbReference type="Pfam" id="PF01374">
    <property type="entry name" value="Glyco_hydro_46"/>
    <property type="match status" value="1"/>
</dbReference>
<dbReference type="Gene3D" id="3.30.386.10">
    <property type="entry name" value="Chitosanase, subunit A, domain 2"/>
    <property type="match status" value="1"/>
</dbReference>
<keyword evidence="1" id="KW-0812">Transmembrane</keyword>
<dbReference type="GO" id="GO:0016977">
    <property type="term" value="F:chitosanase activity"/>
    <property type="evidence" value="ECO:0007669"/>
    <property type="project" value="InterPro"/>
</dbReference>
<accession>A0A9W8GHT6</accession>
<organism evidence="3 4">
    <name type="scientific">Coemansia spiralis</name>
    <dbReference type="NCBI Taxonomy" id="417178"/>
    <lineage>
        <taxon>Eukaryota</taxon>
        <taxon>Fungi</taxon>
        <taxon>Fungi incertae sedis</taxon>
        <taxon>Zoopagomycota</taxon>
        <taxon>Kickxellomycotina</taxon>
        <taxon>Kickxellomycetes</taxon>
        <taxon>Kickxellales</taxon>
        <taxon>Kickxellaceae</taxon>
        <taxon>Coemansia</taxon>
    </lineage>
</organism>
<sequence>MNLIFGLTFSFSAVALLFVGCGAVLQGCDKTIALEITNVYENGDTAFHYDYCEDINDGRGFTSGIAGFCTGTGDAWLVIQEYHKLSGGKDQMSTFDPVLAEYAKTGNNATTGLSGYCTVWNKLGSSDSKFKQAQDTIRDTLYMDPAMDYAKQLGLKTSIAQGQLYDAGIQHGASDGPDGLGGMIARTNALVTADEAGDSGSTLTVNGHKIDEIAWLNKFLGVRADVLSNPREPTNMSGAWAKTLYRIKSYQYAVGAKEYNWGDSVKVLDNDGKPITVTCAMALSSRQDSGVVGLGIARWPLFLIMSLGFYLTHVGSHRRGYR</sequence>
<feature type="signal peptide" evidence="2">
    <location>
        <begin position="1"/>
        <end position="23"/>
    </location>
</feature>
<evidence type="ECO:0000256" key="2">
    <source>
        <dbReference type="SAM" id="SignalP"/>
    </source>
</evidence>
<dbReference type="AlphaFoldDB" id="A0A9W8GHT6"/>